<reference evidence="12" key="1">
    <citation type="journal article" date="2019" name="Int. J. Syst. Evol. Microbiol.">
        <title>The Global Catalogue of Microorganisms (GCM) 10K type strain sequencing project: providing services to taxonomists for standard genome sequencing and annotation.</title>
        <authorList>
            <consortium name="The Broad Institute Genomics Platform"/>
            <consortium name="The Broad Institute Genome Sequencing Center for Infectious Disease"/>
            <person name="Wu L."/>
            <person name="Ma J."/>
        </authorList>
    </citation>
    <scope>NUCLEOTIDE SEQUENCE [LARGE SCALE GENOMIC DNA]</scope>
    <source>
        <strain evidence="12">CGMCC 4.6997</strain>
    </source>
</reference>
<feature type="transmembrane region" description="Helical" evidence="10">
    <location>
        <begin position="356"/>
        <end position="377"/>
    </location>
</feature>
<keyword evidence="8 10" id="KW-1133">Transmembrane helix</keyword>
<keyword evidence="3" id="KW-0337">GPI-anchor biosynthesis</keyword>
<dbReference type="PANTHER" id="PTHR12468">
    <property type="entry name" value="GPI MANNOSYLTRANSFERASE 2"/>
    <property type="match status" value="1"/>
</dbReference>
<evidence type="ECO:0000256" key="1">
    <source>
        <dbReference type="ARBA" id="ARBA00004477"/>
    </source>
</evidence>
<comment type="pathway">
    <text evidence="2">Glycolipid biosynthesis; glycosylphosphatidylinositol-anchor biosynthesis.</text>
</comment>
<evidence type="ECO:0000256" key="9">
    <source>
        <dbReference type="ARBA" id="ARBA00023136"/>
    </source>
</evidence>
<evidence type="ECO:0000313" key="11">
    <source>
        <dbReference type="EMBL" id="MFC5501016.1"/>
    </source>
</evidence>
<keyword evidence="7" id="KW-0256">Endoplasmic reticulum</keyword>
<feature type="transmembrane region" description="Helical" evidence="10">
    <location>
        <begin position="165"/>
        <end position="191"/>
    </location>
</feature>
<evidence type="ECO:0000256" key="7">
    <source>
        <dbReference type="ARBA" id="ARBA00022824"/>
    </source>
</evidence>
<evidence type="ECO:0000256" key="4">
    <source>
        <dbReference type="ARBA" id="ARBA00022676"/>
    </source>
</evidence>
<feature type="transmembrane region" description="Helical" evidence="10">
    <location>
        <begin position="84"/>
        <end position="111"/>
    </location>
</feature>
<evidence type="ECO:0000256" key="8">
    <source>
        <dbReference type="ARBA" id="ARBA00022989"/>
    </source>
</evidence>
<evidence type="ECO:0000313" key="12">
    <source>
        <dbReference type="Proteomes" id="UP001596039"/>
    </source>
</evidence>
<dbReference type="EMBL" id="JBHSMG010000001">
    <property type="protein sequence ID" value="MFC5501016.1"/>
    <property type="molecule type" value="Genomic_DNA"/>
</dbReference>
<dbReference type="InterPro" id="IPR007315">
    <property type="entry name" value="PIG-V/Gpi18"/>
</dbReference>
<keyword evidence="5" id="KW-0808">Transferase</keyword>
<feature type="transmembrane region" description="Helical" evidence="10">
    <location>
        <begin position="211"/>
        <end position="234"/>
    </location>
</feature>
<feature type="transmembrane region" description="Helical" evidence="10">
    <location>
        <begin position="246"/>
        <end position="265"/>
    </location>
</feature>
<evidence type="ECO:0000256" key="6">
    <source>
        <dbReference type="ARBA" id="ARBA00022692"/>
    </source>
</evidence>
<name>A0ABW0NK91_9MICO</name>
<feature type="transmembrane region" description="Helical" evidence="10">
    <location>
        <begin position="277"/>
        <end position="301"/>
    </location>
</feature>
<evidence type="ECO:0000256" key="5">
    <source>
        <dbReference type="ARBA" id="ARBA00022679"/>
    </source>
</evidence>
<dbReference type="Proteomes" id="UP001596039">
    <property type="component" value="Unassembled WGS sequence"/>
</dbReference>
<protein>
    <recommendedName>
        <fullName evidence="13">Integral membrane protein</fullName>
    </recommendedName>
</protein>
<proteinExistence type="predicted"/>
<evidence type="ECO:0000256" key="2">
    <source>
        <dbReference type="ARBA" id="ARBA00004687"/>
    </source>
</evidence>
<sequence>MIVVFALSRVVTTVIMLAFAGIQDRTYWTGPKPDYFSFAAIWDSDWYRIVSIVGYPSQLPLTSDGHVAQNAWAFLPGYPAVVRVFLFFGIPFQYASVIVSVAFALGAALLLHRLLSRVLPSETAMFAVVLFCVAPLSPILQVGYAESMQLFFLMLALLFLQDRRYYLLIPVVGIAALTRPSGLAFAAMLLLHAIHRFVTRHRDPFPRAERVGVIVAGLSSGLFGVLWPIVAWIGTGSPAAYTDTELAWRVGYIGYTELVPFGAWFQGADWWLRWIQVPGATILAPVLVVLFVGLFVILLFSPPVRRLGVDIRFWLAGYGIYLFAVFFPQSSTFRLLMPFAPALGAIAIPRSVTYRITLVLLGIAGQVGWMAICWWVNGLDWTPP</sequence>
<keyword evidence="9 10" id="KW-0472">Membrane</keyword>
<gene>
    <name evidence="11" type="ORF">ACFPJ4_02045</name>
</gene>
<keyword evidence="12" id="KW-1185">Reference proteome</keyword>
<evidence type="ECO:0008006" key="13">
    <source>
        <dbReference type="Google" id="ProtNLM"/>
    </source>
</evidence>
<organism evidence="11 12">
    <name type="scientific">Lysinimonas soli</name>
    <dbReference type="NCBI Taxonomy" id="1074233"/>
    <lineage>
        <taxon>Bacteria</taxon>
        <taxon>Bacillati</taxon>
        <taxon>Actinomycetota</taxon>
        <taxon>Actinomycetes</taxon>
        <taxon>Micrococcales</taxon>
        <taxon>Microbacteriaceae</taxon>
        <taxon>Lysinimonas</taxon>
    </lineage>
</organism>
<accession>A0ABW0NK91</accession>
<comment type="subcellular location">
    <subcellularLocation>
        <location evidence="1">Endoplasmic reticulum membrane</location>
        <topology evidence="1">Multi-pass membrane protein</topology>
    </subcellularLocation>
</comment>
<evidence type="ECO:0000256" key="10">
    <source>
        <dbReference type="SAM" id="Phobius"/>
    </source>
</evidence>
<feature type="transmembrane region" description="Helical" evidence="10">
    <location>
        <begin position="313"/>
        <end position="336"/>
    </location>
</feature>
<feature type="transmembrane region" description="Helical" evidence="10">
    <location>
        <begin position="123"/>
        <end position="145"/>
    </location>
</feature>
<dbReference type="RefSeq" id="WP_386738622.1">
    <property type="nucleotide sequence ID" value="NZ_JBHSMG010000001.1"/>
</dbReference>
<evidence type="ECO:0000256" key="3">
    <source>
        <dbReference type="ARBA" id="ARBA00022502"/>
    </source>
</evidence>
<dbReference type="PANTHER" id="PTHR12468:SF2">
    <property type="entry name" value="GPI MANNOSYLTRANSFERASE 2"/>
    <property type="match status" value="1"/>
</dbReference>
<keyword evidence="6 10" id="KW-0812">Transmembrane</keyword>
<keyword evidence="4" id="KW-0328">Glycosyltransferase</keyword>
<comment type="caution">
    <text evidence="11">The sequence shown here is derived from an EMBL/GenBank/DDBJ whole genome shotgun (WGS) entry which is preliminary data.</text>
</comment>